<dbReference type="EMBL" id="RCIY01000065">
    <property type="protein sequence ID" value="TGG81592.1"/>
    <property type="molecule type" value="Genomic_DNA"/>
</dbReference>
<name>A0A8H1QPB9_9ACTN</name>
<organism evidence="1 2">
    <name type="scientific">Streptomyces albus</name>
    <dbReference type="NCBI Taxonomy" id="1888"/>
    <lineage>
        <taxon>Bacteria</taxon>
        <taxon>Bacillati</taxon>
        <taxon>Actinomycetota</taxon>
        <taxon>Actinomycetes</taxon>
        <taxon>Kitasatosporales</taxon>
        <taxon>Streptomycetaceae</taxon>
        <taxon>Streptomyces</taxon>
    </lineage>
</organism>
<evidence type="ECO:0000313" key="2">
    <source>
        <dbReference type="Proteomes" id="UP000298111"/>
    </source>
</evidence>
<reference evidence="1 2" key="1">
    <citation type="submission" date="2018-10" db="EMBL/GenBank/DDBJ databases">
        <title>Isolation of pseudouridimycin from Streptomyces albus DSM 40763.</title>
        <authorList>
            <person name="Rosenqvist P."/>
            <person name="Metsae-Ketelae M."/>
            <person name="Virta P."/>
        </authorList>
    </citation>
    <scope>NUCLEOTIDE SEQUENCE [LARGE SCALE GENOMIC DNA]</scope>
    <source>
        <strain evidence="1 2">DSM 40763</strain>
    </source>
</reference>
<sequence length="176" mass="19667">MDWDSGKPRLGYRTYLPGDRDRTGVLRVRMLGRPGVGEAELASLHPWRQWDCMANLRCQVCRGAADRNEDGFLFIGWPGEDDPPGWPEGALTTQPPVCLKHAQLSRRLCPHAPHFVGLRSRVPRLWGVNGVAYTMTGHGWECRGDVSLPFGHEGLDCVLASHLVRQLKQVKVVPLP</sequence>
<protein>
    <submittedName>
        <fullName evidence="1">Uncharacterized protein</fullName>
    </submittedName>
</protein>
<gene>
    <name evidence="1" type="ORF">D8771_19530</name>
</gene>
<accession>A0A8H1QPB9</accession>
<dbReference type="AlphaFoldDB" id="A0A8H1QPB9"/>
<dbReference type="Proteomes" id="UP000298111">
    <property type="component" value="Unassembled WGS sequence"/>
</dbReference>
<proteinExistence type="predicted"/>
<evidence type="ECO:0000313" key="1">
    <source>
        <dbReference type="EMBL" id="TGG81592.1"/>
    </source>
</evidence>
<comment type="caution">
    <text evidence="1">The sequence shown here is derived from an EMBL/GenBank/DDBJ whole genome shotgun (WGS) entry which is preliminary data.</text>
</comment>